<reference evidence="3 4" key="1">
    <citation type="journal article" date="2019" name="Nat. Ecol. Evol.">
        <title>Megaphylogeny resolves global patterns of mushroom evolution.</title>
        <authorList>
            <person name="Varga T."/>
            <person name="Krizsan K."/>
            <person name="Foldi C."/>
            <person name="Dima B."/>
            <person name="Sanchez-Garcia M."/>
            <person name="Sanchez-Ramirez S."/>
            <person name="Szollosi G.J."/>
            <person name="Szarkandi J.G."/>
            <person name="Papp V."/>
            <person name="Albert L."/>
            <person name="Andreopoulos W."/>
            <person name="Angelini C."/>
            <person name="Antonin V."/>
            <person name="Barry K.W."/>
            <person name="Bougher N.L."/>
            <person name="Buchanan P."/>
            <person name="Buyck B."/>
            <person name="Bense V."/>
            <person name="Catcheside P."/>
            <person name="Chovatia M."/>
            <person name="Cooper J."/>
            <person name="Damon W."/>
            <person name="Desjardin D."/>
            <person name="Finy P."/>
            <person name="Geml J."/>
            <person name="Haridas S."/>
            <person name="Hughes K."/>
            <person name="Justo A."/>
            <person name="Karasinski D."/>
            <person name="Kautmanova I."/>
            <person name="Kiss B."/>
            <person name="Kocsube S."/>
            <person name="Kotiranta H."/>
            <person name="LaButti K.M."/>
            <person name="Lechner B.E."/>
            <person name="Liimatainen K."/>
            <person name="Lipzen A."/>
            <person name="Lukacs Z."/>
            <person name="Mihaltcheva S."/>
            <person name="Morgado L.N."/>
            <person name="Niskanen T."/>
            <person name="Noordeloos M.E."/>
            <person name="Ohm R.A."/>
            <person name="Ortiz-Santana B."/>
            <person name="Ovrebo C."/>
            <person name="Racz N."/>
            <person name="Riley R."/>
            <person name="Savchenko A."/>
            <person name="Shiryaev A."/>
            <person name="Soop K."/>
            <person name="Spirin V."/>
            <person name="Szebenyi C."/>
            <person name="Tomsovsky M."/>
            <person name="Tulloss R.E."/>
            <person name="Uehling J."/>
            <person name="Grigoriev I.V."/>
            <person name="Vagvolgyi C."/>
            <person name="Papp T."/>
            <person name="Martin F.M."/>
            <person name="Miettinen O."/>
            <person name="Hibbett D.S."/>
            <person name="Nagy L.G."/>
        </authorList>
    </citation>
    <scope>NUCLEOTIDE SEQUENCE [LARGE SCALE GENOMIC DNA]</scope>
    <source>
        <strain evidence="3 4">CBS 309.79</strain>
    </source>
</reference>
<feature type="region of interest" description="Disordered" evidence="1">
    <location>
        <begin position="1"/>
        <end position="22"/>
    </location>
</feature>
<name>A0A5C3QET4_9AGAR</name>
<dbReference type="GO" id="GO:0070072">
    <property type="term" value="P:vacuolar proton-transporting V-type ATPase complex assembly"/>
    <property type="evidence" value="ECO:0007669"/>
    <property type="project" value="InterPro"/>
</dbReference>
<feature type="transmembrane region" description="Helical" evidence="2">
    <location>
        <begin position="37"/>
        <end position="58"/>
    </location>
</feature>
<evidence type="ECO:0000313" key="3">
    <source>
        <dbReference type="EMBL" id="TFL00556.1"/>
    </source>
</evidence>
<keyword evidence="4" id="KW-1185">Reference proteome</keyword>
<keyword evidence="2" id="KW-0472">Membrane</keyword>
<dbReference type="InterPro" id="IPR013945">
    <property type="entry name" value="Pkr1"/>
</dbReference>
<gene>
    <name evidence="3" type="ORF">BDV98DRAFT_605205</name>
</gene>
<evidence type="ECO:0000256" key="2">
    <source>
        <dbReference type="SAM" id="Phobius"/>
    </source>
</evidence>
<organism evidence="3 4">
    <name type="scientific">Pterulicium gracile</name>
    <dbReference type="NCBI Taxonomy" id="1884261"/>
    <lineage>
        <taxon>Eukaryota</taxon>
        <taxon>Fungi</taxon>
        <taxon>Dikarya</taxon>
        <taxon>Basidiomycota</taxon>
        <taxon>Agaricomycotina</taxon>
        <taxon>Agaricomycetes</taxon>
        <taxon>Agaricomycetidae</taxon>
        <taxon>Agaricales</taxon>
        <taxon>Pleurotineae</taxon>
        <taxon>Pterulaceae</taxon>
        <taxon>Pterulicium</taxon>
    </lineage>
</organism>
<dbReference type="Pfam" id="PF08636">
    <property type="entry name" value="Pkr1"/>
    <property type="match status" value="1"/>
</dbReference>
<protein>
    <submittedName>
        <fullName evidence="3">ER protein Pkr1-domain-containing protein</fullName>
    </submittedName>
</protein>
<evidence type="ECO:0000256" key="1">
    <source>
        <dbReference type="SAM" id="MobiDB-lite"/>
    </source>
</evidence>
<accession>A0A5C3QET4</accession>
<feature type="compositionally biased region" description="Low complexity" evidence="1">
    <location>
        <begin position="1"/>
        <end position="16"/>
    </location>
</feature>
<dbReference type="OrthoDB" id="9626941at2759"/>
<dbReference type="GO" id="GO:0005789">
    <property type="term" value="C:endoplasmic reticulum membrane"/>
    <property type="evidence" value="ECO:0007669"/>
    <property type="project" value="TreeGrafter"/>
</dbReference>
<proteinExistence type="predicted"/>
<keyword evidence="2" id="KW-1133">Transmembrane helix</keyword>
<dbReference type="AlphaFoldDB" id="A0A5C3QET4"/>
<sequence>MSTSAMSTPPAPSQSAGEEGSFFDNILTPGSSLNSTFLAILDTVFAALLCILLSLVWLTGSIHFVFLVLIELGLWGSVKWFVRELKAVKQAEAAQLKEPTESKKTS</sequence>
<dbReference type="EMBL" id="ML178828">
    <property type="protein sequence ID" value="TFL00556.1"/>
    <property type="molecule type" value="Genomic_DNA"/>
</dbReference>
<dbReference type="PANTHER" id="PTHR28251">
    <property type="entry name" value="V-TYPE ATPASE ASSEMBLY FACTOR PKR1"/>
    <property type="match status" value="1"/>
</dbReference>
<dbReference type="PANTHER" id="PTHR28251:SF1">
    <property type="entry name" value="V-TYPE ATPASE ASSEMBLY FACTOR PKR1"/>
    <property type="match status" value="1"/>
</dbReference>
<evidence type="ECO:0000313" key="4">
    <source>
        <dbReference type="Proteomes" id="UP000305067"/>
    </source>
</evidence>
<dbReference type="Proteomes" id="UP000305067">
    <property type="component" value="Unassembled WGS sequence"/>
</dbReference>
<keyword evidence="2" id="KW-0812">Transmembrane</keyword>
<dbReference type="STRING" id="1884261.A0A5C3QET4"/>